<dbReference type="SUPFAM" id="SSF56954">
    <property type="entry name" value="Outer membrane efflux proteins (OEP)"/>
    <property type="match status" value="1"/>
</dbReference>
<accession>A0A562HZJ6</accession>
<comment type="similarity">
    <text evidence="2 8">Belongs to the outer membrane factor (OMF) (TC 1.B.17) family.</text>
</comment>
<proteinExistence type="inferred from homology"/>
<keyword evidence="11" id="KW-1185">Reference proteome</keyword>
<evidence type="ECO:0000256" key="7">
    <source>
        <dbReference type="ARBA" id="ARBA00023288"/>
    </source>
</evidence>
<dbReference type="GO" id="GO:0009279">
    <property type="term" value="C:cell outer membrane"/>
    <property type="evidence" value="ECO:0007669"/>
    <property type="project" value="UniProtKB-SubCell"/>
</dbReference>
<dbReference type="PANTHER" id="PTHR30203:SF32">
    <property type="entry name" value="CATION EFFLUX SYSTEM PROTEIN CUSC"/>
    <property type="match status" value="1"/>
</dbReference>
<evidence type="ECO:0000256" key="2">
    <source>
        <dbReference type="ARBA" id="ARBA00007613"/>
    </source>
</evidence>
<protein>
    <submittedName>
        <fullName evidence="10">Multidrug efflux system outer membrane protein</fullName>
    </submittedName>
</protein>
<keyword evidence="5 8" id="KW-0564">Palmitate</keyword>
<sequence length="510" mass="55459">MKKSLLGLAILMALSGCSMIPDYLRPYLPVEDQYEAPAKSTPDQSQPLDIGWRSFFRDPALRQVISLALENNKDLKVAALNVQSYRQQHIIQRAERFPQANINSVASRRRLPAMSSGGSSGSGAGSGGSSDGGSSGGGSSSGSTDGGYIGSGNSSNSGSISSWYSVTLGLSWEADLFGRLASLQEEALQNYFASESARRSTQVTLVASVANVWLSWRANLTQLQLAKDTLKTHEQTLALTEARLNAGVSSAMEVSQARSSVESTRAAMERYAREVDLDRNELTLLVGKKIPANLTPDIKVEKELLTSFATGLPSDLLLQRPDIMEAESQLKAANANIGAARAAFFPTIALTTSAGTASSQSSDLFDAGSGYWEFIPRISVPIFTAGRLKASLKYAELSKDVRITQYEKSIQTAFREVNDGLSARTTYVRQVKAREDLVQANQDYYNLAELRYWAGVDNYLTLLDAQRELFTVQQALIDDRLNQQVSEVNLFKALGGGWQQDAFGRDTPEL</sequence>
<dbReference type="GO" id="GO:0015562">
    <property type="term" value="F:efflux transmembrane transporter activity"/>
    <property type="evidence" value="ECO:0007669"/>
    <property type="project" value="InterPro"/>
</dbReference>
<organism evidence="10 11">
    <name type="scientific">Azomonas agilis</name>
    <dbReference type="NCBI Taxonomy" id="116849"/>
    <lineage>
        <taxon>Bacteria</taxon>
        <taxon>Pseudomonadati</taxon>
        <taxon>Pseudomonadota</taxon>
        <taxon>Gammaproteobacteria</taxon>
        <taxon>Pseudomonadales</taxon>
        <taxon>Pseudomonadaceae</taxon>
        <taxon>Azomonas</taxon>
    </lineage>
</organism>
<dbReference type="OrthoDB" id="9770517at2"/>
<keyword evidence="8" id="KW-0472">Membrane</keyword>
<dbReference type="EMBL" id="VLKG01000011">
    <property type="protein sequence ID" value="TWH64207.1"/>
    <property type="molecule type" value="Genomic_DNA"/>
</dbReference>
<reference evidence="10 11" key="1">
    <citation type="submission" date="2019-07" db="EMBL/GenBank/DDBJ databases">
        <title>Genomic Encyclopedia of Type Strains, Phase I: the one thousand microbial genomes (KMG-I) project.</title>
        <authorList>
            <person name="Kyrpides N."/>
        </authorList>
    </citation>
    <scope>NUCLEOTIDE SEQUENCE [LARGE SCALE GENOMIC DNA]</scope>
    <source>
        <strain evidence="10 11">DSM 375</strain>
    </source>
</reference>
<keyword evidence="3 8" id="KW-1134">Transmembrane beta strand</keyword>
<dbReference type="Gene3D" id="1.20.1600.10">
    <property type="entry name" value="Outer membrane efflux proteins (OEP)"/>
    <property type="match status" value="1"/>
</dbReference>
<dbReference type="InterPro" id="IPR003423">
    <property type="entry name" value="OMP_efflux"/>
</dbReference>
<evidence type="ECO:0000313" key="10">
    <source>
        <dbReference type="EMBL" id="TWH64207.1"/>
    </source>
</evidence>
<evidence type="ECO:0000256" key="8">
    <source>
        <dbReference type="RuleBase" id="RU362097"/>
    </source>
</evidence>
<feature type="compositionally biased region" description="Gly residues" evidence="9">
    <location>
        <begin position="118"/>
        <end position="150"/>
    </location>
</feature>
<feature type="region of interest" description="Disordered" evidence="9">
    <location>
        <begin position="111"/>
        <end position="150"/>
    </location>
</feature>
<evidence type="ECO:0000256" key="6">
    <source>
        <dbReference type="ARBA" id="ARBA00023237"/>
    </source>
</evidence>
<evidence type="ECO:0000256" key="4">
    <source>
        <dbReference type="ARBA" id="ARBA00022692"/>
    </source>
</evidence>
<dbReference type="AlphaFoldDB" id="A0A562HZJ6"/>
<dbReference type="RefSeq" id="WP_144572481.1">
    <property type="nucleotide sequence ID" value="NZ_VLKG01000011.1"/>
</dbReference>
<gene>
    <name evidence="10" type="ORF">LX59_02614</name>
</gene>
<evidence type="ECO:0000256" key="5">
    <source>
        <dbReference type="ARBA" id="ARBA00023139"/>
    </source>
</evidence>
<dbReference type="Gene3D" id="2.20.200.10">
    <property type="entry name" value="Outer membrane efflux proteins (OEP)"/>
    <property type="match status" value="1"/>
</dbReference>
<keyword evidence="4 8" id="KW-0812">Transmembrane</keyword>
<name>A0A562HZJ6_9GAMM</name>
<keyword evidence="7 8" id="KW-0449">Lipoprotein</keyword>
<evidence type="ECO:0000256" key="3">
    <source>
        <dbReference type="ARBA" id="ARBA00022452"/>
    </source>
</evidence>
<dbReference type="NCBIfam" id="TIGR01845">
    <property type="entry name" value="outer_NodT"/>
    <property type="match status" value="1"/>
</dbReference>
<comment type="subcellular location">
    <subcellularLocation>
        <location evidence="1 8">Cell outer membrane</location>
        <topology evidence="1 8">Lipid-anchor</topology>
    </subcellularLocation>
</comment>
<evidence type="ECO:0000313" key="11">
    <source>
        <dbReference type="Proteomes" id="UP000319627"/>
    </source>
</evidence>
<dbReference type="InterPro" id="IPR010131">
    <property type="entry name" value="MdtP/NodT-like"/>
</dbReference>
<evidence type="ECO:0000256" key="9">
    <source>
        <dbReference type="SAM" id="MobiDB-lite"/>
    </source>
</evidence>
<dbReference type="PROSITE" id="PS51257">
    <property type="entry name" value="PROKAR_LIPOPROTEIN"/>
    <property type="match status" value="1"/>
</dbReference>
<dbReference type="Proteomes" id="UP000319627">
    <property type="component" value="Unassembled WGS sequence"/>
</dbReference>
<dbReference type="Pfam" id="PF02321">
    <property type="entry name" value="OEP"/>
    <property type="match status" value="2"/>
</dbReference>
<evidence type="ECO:0000256" key="1">
    <source>
        <dbReference type="ARBA" id="ARBA00004459"/>
    </source>
</evidence>
<keyword evidence="6" id="KW-0998">Cell outer membrane</keyword>
<comment type="caution">
    <text evidence="10">The sequence shown here is derived from an EMBL/GenBank/DDBJ whole genome shotgun (WGS) entry which is preliminary data.</text>
</comment>
<dbReference type="PANTHER" id="PTHR30203">
    <property type="entry name" value="OUTER MEMBRANE CATION EFFLUX PROTEIN"/>
    <property type="match status" value="1"/>
</dbReference>